<evidence type="ECO:0000313" key="2">
    <source>
        <dbReference type="Proteomes" id="UP001252875"/>
    </source>
</evidence>
<accession>A0ABU3F413</accession>
<organism evidence="1 2">
    <name type="scientific">Enterococcus hulanensis</name>
    <dbReference type="NCBI Taxonomy" id="2559929"/>
    <lineage>
        <taxon>Bacteria</taxon>
        <taxon>Bacillati</taxon>
        <taxon>Bacillota</taxon>
        <taxon>Bacilli</taxon>
        <taxon>Lactobacillales</taxon>
        <taxon>Enterococcaceae</taxon>
        <taxon>Enterococcus</taxon>
    </lineage>
</organism>
<gene>
    <name evidence="1" type="ORF">P7D85_18990</name>
</gene>
<sequence>MEFRIIELPPFKAASSGLDSNVDFSEQGVLGKFDAYFSQLVSDPRDSFVPRDYLCFDGKRGGMFWLYALTDEQDAGDFEVVNFEGGLFLTYVYEDGDEAASQRLFNEAKEYIESLAYLELDISEKRLMMGHIITPQEIVEEQGWAQMESFIPVKLLNS</sequence>
<dbReference type="Proteomes" id="UP001252875">
    <property type="component" value="Unassembled WGS sequence"/>
</dbReference>
<dbReference type="EMBL" id="JARPYI010000014">
    <property type="protein sequence ID" value="MDT2601871.1"/>
    <property type="molecule type" value="Genomic_DNA"/>
</dbReference>
<evidence type="ECO:0000313" key="1">
    <source>
        <dbReference type="EMBL" id="MDT2601871.1"/>
    </source>
</evidence>
<keyword evidence="2" id="KW-1185">Reference proteome</keyword>
<name>A0ABU3F413_9ENTE</name>
<proteinExistence type="predicted"/>
<comment type="caution">
    <text evidence="1">The sequence shown here is derived from an EMBL/GenBank/DDBJ whole genome shotgun (WGS) entry which is preliminary data.</text>
</comment>
<protein>
    <recommendedName>
        <fullName evidence="3">Transcriptional regulator</fullName>
    </recommendedName>
</protein>
<reference evidence="1 2" key="1">
    <citation type="submission" date="2023-03" db="EMBL/GenBank/DDBJ databases">
        <authorList>
            <person name="Shen W."/>
            <person name="Cai J."/>
        </authorList>
    </citation>
    <scope>NUCLEOTIDE SEQUENCE [LARGE SCALE GENOMIC DNA]</scope>
    <source>
        <strain evidence="1 2">D6-4</strain>
    </source>
</reference>
<evidence type="ECO:0008006" key="3">
    <source>
        <dbReference type="Google" id="ProtNLM"/>
    </source>
</evidence>
<dbReference type="RefSeq" id="WP_311823437.1">
    <property type="nucleotide sequence ID" value="NZ_JARPYF010000015.1"/>
</dbReference>